<dbReference type="FunFam" id="2.10.25.10:FF:000118">
    <property type="entry name" value="protein delta homolog 2"/>
    <property type="match status" value="1"/>
</dbReference>
<organism evidence="9 10">
    <name type="scientific">Elysia chlorotica</name>
    <name type="common">Eastern emerald elysia</name>
    <name type="synonym">Sea slug</name>
    <dbReference type="NCBI Taxonomy" id="188477"/>
    <lineage>
        <taxon>Eukaryota</taxon>
        <taxon>Metazoa</taxon>
        <taxon>Spiralia</taxon>
        <taxon>Lophotrochozoa</taxon>
        <taxon>Mollusca</taxon>
        <taxon>Gastropoda</taxon>
        <taxon>Heterobranchia</taxon>
        <taxon>Euthyneura</taxon>
        <taxon>Panpulmonata</taxon>
        <taxon>Sacoglossa</taxon>
        <taxon>Placobranchoidea</taxon>
        <taxon>Plakobranchidae</taxon>
        <taxon>Elysia</taxon>
    </lineage>
</organism>
<evidence type="ECO:0000256" key="4">
    <source>
        <dbReference type="ARBA" id="ARBA00022729"/>
    </source>
</evidence>
<feature type="disulfide bond" evidence="7">
    <location>
        <begin position="181"/>
        <end position="190"/>
    </location>
</feature>
<feature type="non-terminal residue" evidence="9">
    <location>
        <position position="413"/>
    </location>
</feature>
<keyword evidence="4" id="KW-0732">Signal</keyword>
<evidence type="ECO:0000256" key="7">
    <source>
        <dbReference type="PROSITE-ProRule" id="PRU00076"/>
    </source>
</evidence>
<dbReference type="Proteomes" id="UP000271974">
    <property type="component" value="Unassembled WGS sequence"/>
</dbReference>
<name>A0A433TKU9_ELYCH</name>
<proteinExistence type="predicted"/>
<dbReference type="SMART" id="SM00181">
    <property type="entry name" value="EGF"/>
    <property type="match status" value="6"/>
</dbReference>
<dbReference type="EMBL" id="RQTK01000301">
    <property type="protein sequence ID" value="RUS82141.1"/>
    <property type="molecule type" value="Genomic_DNA"/>
</dbReference>
<evidence type="ECO:0000256" key="5">
    <source>
        <dbReference type="ARBA" id="ARBA00022737"/>
    </source>
</evidence>
<dbReference type="FunFam" id="2.10.25.10:FF:000053">
    <property type="entry name" value="Slit guidance ligand 2"/>
    <property type="match status" value="1"/>
</dbReference>
<feature type="domain" description="EGF-like" evidence="8">
    <location>
        <begin position="150"/>
        <end position="191"/>
    </location>
</feature>
<dbReference type="PANTHER" id="PTHR24033">
    <property type="entry name" value="EGF-LIKE DOMAIN-CONTAINING PROTEIN"/>
    <property type="match status" value="1"/>
</dbReference>
<sequence>EPGILTLEKEVPEDRAELSFIIEATNTGSPQRTATASVRVDILTVKQPDVFCFWTTKNSTTLCWKNPMPDRKFPGYHLLFKQDQDVRNVLMPWIEGHRETCYTAEGTKLDSYYTFTVRISGNRDTSLDQVQDILFNKSAIGYSQECVIENFSVCNYRDPCFGQGTCIEDARGIPPAYTCVCNDGWTGDNCTIRDECHFVTCQNGATCKSLGHQTFLCDCEDGYVGELCEHYNHCLTSPSPCQNGAQCNMHNNGSFSCNCLLGFAGDFCENLDPCTSSNCTPGRGQCLPLSDTTFQCACYPGFYGDACELTDACVLNQHPCKNQGTCLPTGSSFKCLCTEGFIGDFCETADMCALEPCVNGNCSIHPLSQSYLCTCFDGFEGNECQTKIDRCRGMNCNHGVCVMDSRFSPRCKC</sequence>
<dbReference type="GO" id="GO:0005509">
    <property type="term" value="F:calcium ion binding"/>
    <property type="evidence" value="ECO:0007669"/>
    <property type="project" value="InterPro"/>
</dbReference>
<dbReference type="InterPro" id="IPR001881">
    <property type="entry name" value="EGF-like_Ca-bd_dom"/>
</dbReference>
<dbReference type="SUPFAM" id="SSF49265">
    <property type="entry name" value="Fibronectin type III"/>
    <property type="match status" value="1"/>
</dbReference>
<dbReference type="Pfam" id="PF12661">
    <property type="entry name" value="hEGF"/>
    <property type="match status" value="2"/>
</dbReference>
<evidence type="ECO:0000256" key="6">
    <source>
        <dbReference type="ARBA" id="ARBA00023157"/>
    </source>
</evidence>
<keyword evidence="5" id="KW-0677">Repeat</keyword>
<dbReference type="PANTHER" id="PTHR24033:SF151">
    <property type="entry name" value="NOTCH 2"/>
    <property type="match status" value="1"/>
</dbReference>
<dbReference type="CDD" id="cd11304">
    <property type="entry name" value="Cadherin_repeat"/>
    <property type="match status" value="1"/>
</dbReference>
<keyword evidence="10" id="KW-1185">Reference proteome</keyword>
<feature type="domain" description="EGF-like" evidence="8">
    <location>
        <begin position="309"/>
        <end position="347"/>
    </location>
</feature>
<dbReference type="InterPro" id="IPR000742">
    <property type="entry name" value="EGF"/>
</dbReference>
<protein>
    <recommendedName>
        <fullName evidence="8">EGF-like domain-containing protein</fullName>
    </recommendedName>
</protein>
<evidence type="ECO:0000256" key="3">
    <source>
        <dbReference type="ARBA" id="ARBA00022536"/>
    </source>
</evidence>
<feature type="domain" description="EGF-like" evidence="8">
    <location>
        <begin position="348"/>
        <end position="385"/>
    </location>
</feature>
<feature type="disulfide bond" evidence="7">
    <location>
        <begin position="352"/>
        <end position="362"/>
    </location>
</feature>
<feature type="domain" description="EGF-like" evidence="8">
    <location>
        <begin position="270"/>
        <end position="308"/>
    </location>
</feature>
<dbReference type="SUPFAM" id="SSF57196">
    <property type="entry name" value="EGF/Laminin"/>
    <property type="match status" value="5"/>
</dbReference>
<dbReference type="AlphaFoldDB" id="A0A433TKU9"/>
<feature type="domain" description="EGF-like" evidence="8">
    <location>
        <begin position="230"/>
        <end position="269"/>
    </location>
</feature>
<feature type="disulfide bond" evidence="7">
    <location>
        <begin position="375"/>
        <end position="384"/>
    </location>
</feature>
<dbReference type="InterPro" id="IPR013032">
    <property type="entry name" value="EGF-like_CS"/>
</dbReference>
<evidence type="ECO:0000313" key="9">
    <source>
        <dbReference type="EMBL" id="RUS82141.1"/>
    </source>
</evidence>
<feature type="disulfide bond" evidence="7">
    <location>
        <begin position="219"/>
        <end position="228"/>
    </location>
</feature>
<keyword evidence="3 7" id="KW-0245">EGF-like domain</keyword>
<dbReference type="PROSITE" id="PS00022">
    <property type="entry name" value="EGF_1"/>
    <property type="match status" value="6"/>
</dbReference>
<reference evidence="9 10" key="1">
    <citation type="submission" date="2019-01" db="EMBL/GenBank/DDBJ databases">
        <title>A draft genome assembly of the solar-powered sea slug Elysia chlorotica.</title>
        <authorList>
            <person name="Cai H."/>
            <person name="Li Q."/>
            <person name="Fang X."/>
            <person name="Li J."/>
            <person name="Curtis N.E."/>
            <person name="Altenburger A."/>
            <person name="Shibata T."/>
            <person name="Feng M."/>
            <person name="Maeda T."/>
            <person name="Schwartz J.A."/>
            <person name="Shigenobu S."/>
            <person name="Lundholm N."/>
            <person name="Nishiyama T."/>
            <person name="Yang H."/>
            <person name="Hasebe M."/>
            <person name="Li S."/>
            <person name="Pierce S.K."/>
            <person name="Wang J."/>
        </authorList>
    </citation>
    <scope>NUCLEOTIDE SEQUENCE [LARGE SCALE GENOMIC DNA]</scope>
    <source>
        <strain evidence="9">EC2010</strain>
        <tissue evidence="9">Whole organism of an adult</tissue>
    </source>
</reference>
<evidence type="ECO:0000256" key="2">
    <source>
        <dbReference type="ARBA" id="ARBA00022525"/>
    </source>
</evidence>
<feature type="non-terminal residue" evidence="9">
    <location>
        <position position="1"/>
    </location>
</feature>
<dbReference type="PROSITE" id="PS01186">
    <property type="entry name" value="EGF_2"/>
    <property type="match status" value="6"/>
</dbReference>
<keyword evidence="2" id="KW-0964">Secreted</keyword>
<feature type="disulfide bond" evidence="7">
    <location>
        <begin position="259"/>
        <end position="268"/>
    </location>
</feature>
<feature type="disulfide bond" evidence="7">
    <location>
        <begin position="279"/>
        <end position="296"/>
    </location>
</feature>
<evidence type="ECO:0000256" key="1">
    <source>
        <dbReference type="ARBA" id="ARBA00004613"/>
    </source>
</evidence>
<evidence type="ECO:0000313" key="10">
    <source>
        <dbReference type="Proteomes" id="UP000271974"/>
    </source>
</evidence>
<dbReference type="Pfam" id="PF23106">
    <property type="entry name" value="EGF_Teneurin"/>
    <property type="match status" value="1"/>
</dbReference>
<dbReference type="InterPro" id="IPR036116">
    <property type="entry name" value="FN3_sf"/>
</dbReference>
<dbReference type="Pfam" id="PF00008">
    <property type="entry name" value="EGF"/>
    <property type="match status" value="1"/>
</dbReference>
<dbReference type="GO" id="GO:0005576">
    <property type="term" value="C:extracellular region"/>
    <property type="evidence" value="ECO:0007669"/>
    <property type="project" value="UniProtKB-SubCell"/>
</dbReference>
<keyword evidence="6 7" id="KW-1015">Disulfide bond</keyword>
<feature type="domain" description="EGF-like" evidence="8">
    <location>
        <begin position="192"/>
        <end position="229"/>
    </location>
</feature>
<comment type="subcellular location">
    <subcellularLocation>
        <location evidence="1">Secreted</location>
    </subcellularLocation>
</comment>
<dbReference type="SMART" id="SM00179">
    <property type="entry name" value="EGF_CA"/>
    <property type="match status" value="4"/>
</dbReference>
<dbReference type="PROSITE" id="PS50026">
    <property type="entry name" value="EGF_3"/>
    <property type="match status" value="6"/>
</dbReference>
<accession>A0A433TKU9</accession>
<dbReference type="STRING" id="188477.A0A433TKU9"/>
<dbReference type="OrthoDB" id="283575at2759"/>
<evidence type="ECO:0000259" key="8">
    <source>
        <dbReference type="PROSITE" id="PS50026"/>
    </source>
</evidence>
<feature type="disulfide bond" evidence="7">
    <location>
        <begin position="298"/>
        <end position="307"/>
    </location>
</feature>
<gene>
    <name evidence="9" type="ORF">EGW08_010115</name>
</gene>
<dbReference type="Gene3D" id="2.10.25.10">
    <property type="entry name" value="Laminin"/>
    <property type="match status" value="6"/>
</dbReference>
<feature type="disulfide bond" evidence="7">
    <location>
        <begin position="337"/>
        <end position="346"/>
    </location>
</feature>
<comment type="caution">
    <text evidence="7">Lacks conserved residue(s) required for the propagation of feature annotation.</text>
</comment>
<dbReference type="CDD" id="cd00054">
    <property type="entry name" value="EGF_CA"/>
    <property type="match status" value="2"/>
</dbReference>
<dbReference type="InterPro" id="IPR051830">
    <property type="entry name" value="NOTCH_homolog"/>
</dbReference>
<comment type="caution">
    <text evidence="9">The sequence shown here is derived from an EMBL/GenBank/DDBJ whole genome shotgun (WGS) entry which is preliminary data.</text>
</comment>